<accession>A0AAE3H170</accession>
<organism evidence="1 2">
    <name type="scientific">Lacihabitans soyangensis</name>
    <dbReference type="NCBI Taxonomy" id="869394"/>
    <lineage>
        <taxon>Bacteria</taxon>
        <taxon>Pseudomonadati</taxon>
        <taxon>Bacteroidota</taxon>
        <taxon>Cytophagia</taxon>
        <taxon>Cytophagales</taxon>
        <taxon>Leadbetterellaceae</taxon>
        <taxon>Lacihabitans</taxon>
    </lineage>
</organism>
<evidence type="ECO:0000313" key="1">
    <source>
        <dbReference type="EMBL" id="MCP9762873.1"/>
    </source>
</evidence>
<dbReference type="AlphaFoldDB" id="A0AAE3H170"/>
<sequence length="204" mass="20651">MNTTKSILLIAFLIISFASFGQFSKTLPKAPENAEVVTDSSEILLDNVLKLSAGSDHEATATALTKTVEKIEKSSENTSGEFKDKLLGQVGNLKKLIPLAKTGGLQGGVLQKAIALVKMALGANQLSSILGGKSLLGKTAGLTSNLGLMKSGLSLLGGPSAASGGSLISGAMSSINLLKTGGAAAEPKVRDSLGGVLNFAKGLI</sequence>
<reference evidence="1 2" key="1">
    <citation type="submission" date="2018-11" db="EMBL/GenBank/DDBJ databases">
        <title>Novel bacteria species description.</title>
        <authorList>
            <person name="Han J.-H."/>
        </authorList>
    </citation>
    <scope>NUCLEOTIDE SEQUENCE [LARGE SCALE GENOMIC DNA]</scope>
    <source>
        <strain evidence="1 2">KCTC23259</strain>
    </source>
</reference>
<evidence type="ECO:0000313" key="2">
    <source>
        <dbReference type="Proteomes" id="UP001204144"/>
    </source>
</evidence>
<name>A0AAE3H170_9BACT</name>
<keyword evidence="2" id="KW-1185">Reference proteome</keyword>
<dbReference type="EMBL" id="RJUF01000016">
    <property type="protein sequence ID" value="MCP9762873.1"/>
    <property type="molecule type" value="Genomic_DNA"/>
</dbReference>
<protein>
    <submittedName>
        <fullName evidence="1">Uncharacterized protein</fullName>
    </submittedName>
</protein>
<gene>
    <name evidence="1" type="ORF">EGI31_07880</name>
</gene>
<dbReference type="RefSeq" id="WP_255036654.1">
    <property type="nucleotide sequence ID" value="NZ_RJUF01000016.1"/>
</dbReference>
<comment type="caution">
    <text evidence="1">The sequence shown here is derived from an EMBL/GenBank/DDBJ whole genome shotgun (WGS) entry which is preliminary data.</text>
</comment>
<dbReference type="Proteomes" id="UP001204144">
    <property type="component" value="Unassembled WGS sequence"/>
</dbReference>
<proteinExistence type="predicted"/>